<dbReference type="PANTHER" id="PTHR43000">
    <property type="entry name" value="DTDP-D-GLUCOSE 4,6-DEHYDRATASE-RELATED"/>
    <property type="match status" value="1"/>
</dbReference>
<evidence type="ECO:0000256" key="6">
    <source>
        <dbReference type="ARBA" id="ARBA00023027"/>
    </source>
</evidence>
<evidence type="ECO:0000256" key="2">
    <source>
        <dbReference type="ARBA" id="ARBA00001911"/>
    </source>
</evidence>
<protein>
    <recommendedName>
        <fullName evidence="5 8">dTDP-glucose 4,6-dehydratase</fullName>
        <ecNumber evidence="4 8">4.2.1.46</ecNumber>
    </recommendedName>
</protein>
<comment type="caution">
    <text evidence="10">The sequence shown here is derived from an EMBL/GenBank/DDBJ whole genome shotgun (WGS) entry which is preliminary data.</text>
</comment>
<dbReference type="EMBL" id="PPEL01000072">
    <property type="protein sequence ID" value="PNV64727.1"/>
    <property type="molecule type" value="Genomic_DNA"/>
</dbReference>
<dbReference type="SUPFAM" id="SSF51735">
    <property type="entry name" value="NAD(P)-binding Rossmann-fold domains"/>
    <property type="match status" value="1"/>
</dbReference>
<keyword evidence="6" id="KW-0520">NAD</keyword>
<name>A0A2K2U317_9ACTN</name>
<comment type="cofactor">
    <cofactor evidence="2 8">
        <name>NAD(+)</name>
        <dbReference type="ChEBI" id="CHEBI:57540"/>
    </cofactor>
</comment>
<evidence type="ECO:0000313" key="10">
    <source>
        <dbReference type="EMBL" id="PNV64727.1"/>
    </source>
</evidence>
<dbReference type="InterPro" id="IPR005888">
    <property type="entry name" value="dTDP_Gluc_deHydtase"/>
</dbReference>
<feature type="domain" description="NAD(P)-binding" evidence="9">
    <location>
        <begin position="5"/>
        <end position="326"/>
    </location>
</feature>
<dbReference type="GO" id="GO:0008460">
    <property type="term" value="F:dTDP-glucose 4,6-dehydratase activity"/>
    <property type="evidence" value="ECO:0007669"/>
    <property type="project" value="UniProtKB-EC"/>
</dbReference>
<evidence type="ECO:0000259" key="9">
    <source>
        <dbReference type="Pfam" id="PF16363"/>
    </source>
</evidence>
<reference evidence="10 11" key="1">
    <citation type="journal article" date="2018" name="Int. J. Syst. Evol. Microbiol.">
        <title>Rubneribacter badeniensis gen. nov., sp. nov. and Enteroscipio rubneri gen. nov., sp. nov., new members of the Eggerthellaceae isolated from human faeces.</title>
        <authorList>
            <person name="Danylec N."/>
            <person name="Gobl A."/>
            <person name="Stoll D.A."/>
            <person name="Hetzer B."/>
            <person name="Kulling S.E."/>
            <person name="Huch M."/>
        </authorList>
    </citation>
    <scope>NUCLEOTIDE SEQUENCE [LARGE SCALE GENOMIC DNA]</scope>
    <source>
        <strain evidence="10 11">ResAG-85</strain>
    </source>
</reference>
<proteinExistence type="inferred from homology"/>
<dbReference type="Gene3D" id="3.90.25.10">
    <property type="entry name" value="UDP-galactose 4-epimerase, domain 1"/>
    <property type="match status" value="1"/>
</dbReference>
<dbReference type="Pfam" id="PF16363">
    <property type="entry name" value="GDP_Man_Dehyd"/>
    <property type="match status" value="1"/>
</dbReference>
<sequence>MKTYLITGGAGFIGSNFIRYVLEKYGDGVKVVNVDALTYAGNLKSLQEVENSPSYNFMHANICDRAEMRDLFKRVKPDYVVNFAAESHVDRSIETPAVFEETNVGGTISLLDAFRAVWEREDGVYPNDVRFLQVGTDEVYGSLPLDDPGAFFREDTPLCPHSPYSASKASADMFVRAYGDTYGMPINITRCSNNYGPYQFPEKLIPLMINNALHRKQLPVYGDGLNVRDWLYVGDHCKAIDLVLRKGRPGEVYNIGGHNERSNIDVVKTIVAEVRRWTADDAIGDSLITYVADRKGHDRRYGIAPDKIEAELGWHPETSFAEGIVKTIRWYLDNRAWVEDVTSGAYQSYYQDMYGRRLSQTEEVGR</sequence>
<comment type="catalytic activity">
    <reaction evidence="1 8">
        <text>dTDP-alpha-D-glucose = dTDP-4-dehydro-6-deoxy-alpha-D-glucose + H2O</text>
        <dbReference type="Rhea" id="RHEA:17221"/>
        <dbReference type="ChEBI" id="CHEBI:15377"/>
        <dbReference type="ChEBI" id="CHEBI:57477"/>
        <dbReference type="ChEBI" id="CHEBI:57649"/>
        <dbReference type="EC" id="4.2.1.46"/>
    </reaction>
</comment>
<organism evidence="10 11">
    <name type="scientific">Rubneribacter badeniensis</name>
    <dbReference type="NCBI Taxonomy" id="2070688"/>
    <lineage>
        <taxon>Bacteria</taxon>
        <taxon>Bacillati</taxon>
        <taxon>Actinomycetota</taxon>
        <taxon>Coriobacteriia</taxon>
        <taxon>Eggerthellales</taxon>
        <taxon>Eggerthellaceae</taxon>
        <taxon>Rubneribacter</taxon>
    </lineage>
</organism>
<evidence type="ECO:0000256" key="8">
    <source>
        <dbReference type="RuleBase" id="RU004473"/>
    </source>
</evidence>
<dbReference type="AlphaFoldDB" id="A0A2K2U317"/>
<evidence type="ECO:0000313" key="11">
    <source>
        <dbReference type="Proteomes" id="UP000236488"/>
    </source>
</evidence>
<keyword evidence="7 8" id="KW-0456">Lyase</keyword>
<dbReference type="NCBIfam" id="TIGR01181">
    <property type="entry name" value="dTDP_gluc_dehyt"/>
    <property type="match status" value="1"/>
</dbReference>
<evidence type="ECO:0000256" key="4">
    <source>
        <dbReference type="ARBA" id="ARBA00011990"/>
    </source>
</evidence>
<keyword evidence="11" id="KW-1185">Reference proteome</keyword>
<dbReference type="InterPro" id="IPR016040">
    <property type="entry name" value="NAD(P)-bd_dom"/>
</dbReference>
<dbReference type="Gene3D" id="3.40.50.720">
    <property type="entry name" value="NAD(P)-binding Rossmann-like Domain"/>
    <property type="match status" value="1"/>
</dbReference>
<dbReference type="InterPro" id="IPR036291">
    <property type="entry name" value="NAD(P)-bd_dom_sf"/>
</dbReference>
<evidence type="ECO:0000256" key="5">
    <source>
        <dbReference type="ARBA" id="ARBA00016977"/>
    </source>
</evidence>
<dbReference type="EC" id="4.2.1.46" evidence="4 8"/>
<dbReference type="CDD" id="cd05246">
    <property type="entry name" value="dTDP_GD_SDR_e"/>
    <property type="match status" value="1"/>
</dbReference>
<evidence type="ECO:0000256" key="1">
    <source>
        <dbReference type="ARBA" id="ARBA00001539"/>
    </source>
</evidence>
<gene>
    <name evidence="10" type="primary">rfbB</name>
    <name evidence="10" type="ORF">C2L80_10445</name>
</gene>
<comment type="similarity">
    <text evidence="3 8">Belongs to the NAD(P)-dependent epimerase/dehydratase family. dTDP-glucose dehydratase subfamily.</text>
</comment>
<dbReference type="Proteomes" id="UP000236488">
    <property type="component" value="Unassembled WGS sequence"/>
</dbReference>
<accession>A0A2K2U317</accession>
<dbReference type="GO" id="GO:0009225">
    <property type="term" value="P:nucleotide-sugar metabolic process"/>
    <property type="evidence" value="ECO:0007669"/>
    <property type="project" value="InterPro"/>
</dbReference>
<evidence type="ECO:0000256" key="7">
    <source>
        <dbReference type="ARBA" id="ARBA00023239"/>
    </source>
</evidence>
<evidence type="ECO:0000256" key="3">
    <source>
        <dbReference type="ARBA" id="ARBA00008178"/>
    </source>
</evidence>